<evidence type="ECO:0008006" key="3">
    <source>
        <dbReference type="Google" id="ProtNLM"/>
    </source>
</evidence>
<keyword evidence="2" id="KW-1185">Reference proteome</keyword>
<dbReference type="KEGG" id="mgik:GO620_001795"/>
<dbReference type="AlphaFoldDB" id="A0A6I4HZA1"/>
<accession>A0A6I4HZA1</accession>
<evidence type="ECO:0000313" key="1">
    <source>
        <dbReference type="EMBL" id="QQL50211.1"/>
    </source>
</evidence>
<organism evidence="1 2">
    <name type="scientific">Mucilaginibacter ginkgonis</name>
    <dbReference type="NCBI Taxonomy" id="2682091"/>
    <lineage>
        <taxon>Bacteria</taxon>
        <taxon>Pseudomonadati</taxon>
        <taxon>Bacteroidota</taxon>
        <taxon>Sphingobacteriia</taxon>
        <taxon>Sphingobacteriales</taxon>
        <taxon>Sphingobacteriaceae</taxon>
        <taxon>Mucilaginibacter</taxon>
    </lineage>
</organism>
<reference evidence="1 2" key="1">
    <citation type="submission" date="2020-12" db="EMBL/GenBank/DDBJ databases">
        <title>HMF7856_wgs.fasta genome submission.</title>
        <authorList>
            <person name="Kang H."/>
            <person name="Kim H."/>
            <person name="Joh K."/>
        </authorList>
    </citation>
    <scope>NUCLEOTIDE SEQUENCE [LARGE SCALE GENOMIC DNA]</scope>
    <source>
        <strain evidence="1 2">HMF7856</strain>
    </source>
</reference>
<dbReference type="RefSeq" id="WP_157522774.1">
    <property type="nucleotide sequence ID" value="NZ_CP066775.1"/>
</dbReference>
<proteinExistence type="predicted"/>
<dbReference type="EMBL" id="CP066775">
    <property type="protein sequence ID" value="QQL50211.1"/>
    <property type="molecule type" value="Genomic_DNA"/>
</dbReference>
<name>A0A6I4HZA1_9SPHI</name>
<protein>
    <recommendedName>
        <fullName evidence="3">Glycosyl transferase family 1</fullName>
    </recommendedName>
</protein>
<gene>
    <name evidence="1" type="ORF">GO620_001795</name>
</gene>
<sequence length="314" mass="35723">MTYVLRLKKSKVIHMLYDLFPDALEVSFSLDENSSKSKLIGRLFKQSQKLCEATIYLGSFLQWHAEKRWGKAHISEVIDISTDLSNYLTPNIYNTEDKKLIIHYGGQLGHLHDAQAIIDAVKFLKNSDLGQFVEFVFYVSDAQAAYLESSLEGCQVTVLSAVPSRQWREDISNFHIGLVSLSSGGASVCLPSKSYAMMAGGLAILAICPLWSDLARMVNELDSGWVVNNALYTKRSDLETPDYLNNIKKERSKALLCQDFYGKVKMIYQNPHELMNKRENAYYGIRKHFDIEHLSCKWSEVLQRVQQNTYLKAG</sequence>
<dbReference type="Proteomes" id="UP000429232">
    <property type="component" value="Chromosome"/>
</dbReference>
<evidence type="ECO:0000313" key="2">
    <source>
        <dbReference type="Proteomes" id="UP000429232"/>
    </source>
</evidence>